<evidence type="ECO:0000313" key="3">
    <source>
        <dbReference type="Proteomes" id="UP001154078"/>
    </source>
</evidence>
<sequence>MQTDEYVKIGSPDRKVKFEGLGSSSNETLGEFTVNVNVDEENYPVKFHVVAGEIFKWGLLLGTDFLDKHIYKINVIDEAKLAHEDKRQDREKLKKLPEKTCSVRIQAEIILKDDIQVSARPRRLAPSERNEDENVRKLNDAATRDEDDGRMFKLEYVTSLID</sequence>
<dbReference type="Proteomes" id="UP001154078">
    <property type="component" value="Chromosome 1"/>
</dbReference>
<dbReference type="Gene3D" id="2.40.70.10">
    <property type="entry name" value="Acid Proteases"/>
    <property type="match status" value="1"/>
</dbReference>
<reference evidence="2" key="1">
    <citation type="submission" date="2021-12" db="EMBL/GenBank/DDBJ databases">
        <authorList>
            <person name="King R."/>
        </authorList>
    </citation>
    <scope>NUCLEOTIDE SEQUENCE</scope>
</reference>
<gene>
    <name evidence="2" type="ORF">MELIAE_LOCUS1105</name>
</gene>
<proteinExistence type="predicted"/>
<feature type="compositionally biased region" description="Basic and acidic residues" evidence="1">
    <location>
        <begin position="125"/>
        <end position="142"/>
    </location>
</feature>
<dbReference type="EMBL" id="OV121132">
    <property type="protein sequence ID" value="CAH0547053.1"/>
    <property type="molecule type" value="Genomic_DNA"/>
</dbReference>
<dbReference type="AlphaFoldDB" id="A0A9P0ARA1"/>
<accession>A0A9P0ARA1</accession>
<name>A0A9P0ARA1_BRAAE</name>
<evidence type="ECO:0000256" key="1">
    <source>
        <dbReference type="SAM" id="MobiDB-lite"/>
    </source>
</evidence>
<dbReference type="InterPro" id="IPR021109">
    <property type="entry name" value="Peptidase_aspartic_dom_sf"/>
</dbReference>
<feature type="region of interest" description="Disordered" evidence="1">
    <location>
        <begin position="121"/>
        <end position="142"/>
    </location>
</feature>
<organism evidence="2 3">
    <name type="scientific">Brassicogethes aeneus</name>
    <name type="common">Rape pollen beetle</name>
    <name type="synonym">Meligethes aeneus</name>
    <dbReference type="NCBI Taxonomy" id="1431903"/>
    <lineage>
        <taxon>Eukaryota</taxon>
        <taxon>Metazoa</taxon>
        <taxon>Ecdysozoa</taxon>
        <taxon>Arthropoda</taxon>
        <taxon>Hexapoda</taxon>
        <taxon>Insecta</taxon>
        <taxon>Pterygota</taxon>
        <taxon>Neoptera</taxon>
        <taxon>Endopterygota</taxon>
        <taxon>Coleoptera</taxon>
        <taxon>Polyphaga</taxon>
        <taxon>Cucujiformia</taxon>
        <taxon>Nitidulidae</taxon>
        <taxon>Meligethinae</taxon>
        <taxon>Brassicogethes</taxon>
    </lineage>
</organism>
<protein>
    <submittedName>
        <fullName evidence="2">Uncharacterized protein</fullName>
    </submittedName>
</protein>
<dbReference type="OrthoDB" id="3863715at2759"/>
<evidence type="ECO:0000313" key="2">
    <source>
        <dbReference type="EMBL" id="CAH0547053.1"/>
    </source>
</evidence>
<keyword evidence="3" id="KW-1185">Reference proteome</keyword>